<dbReference type="OrthoDB" id="423654at2759"/>
<keyword evidence="3" id="KW-1185">Reference proteome</keyword>
<dbReference type="AlphaFoldDB" id="A0A7J6KPX9"/>
<accession>A0A7J6KPX9</accession>
<organism evidence="2 3">
    <name type="scientific">Perkinsus chesapeaki</name>
    <name type="common">Clam parasite</name>
    <name type="synonym">Perkinsus andrewsi</name>
    <dbReference type="NCBI Taxonomy" id="330153"/>
    <lineage>
        <taxon>Eukaryota</taxon>
        <taxon>Sar</taxon>
        <taxon>Alveolata</taxon>
        <taxon>Perkinsozoa</taxon>
        <taxon>Perkinsea</taxon>
        <taxon>Perkinsida</taxon>
        <taxon>Perkinsidae</taxon>
        <taxon>Perkinsus</taxon>
    </lineage>
</organism>
<gene>
    <name evidence="2" type="ORF">FOL47_002388</name>
</gene>
<feature type="region of interest" description="Disordered" evidence="1">
    <location>
        <begin position="1"/>
        <end position="25"/>
    </location>
</feature>
<reference evidence="2 3" key="1">
    <citation type="submission" date="2020-04" db="EMBL/GenBank/DDBJ databases">
        <title>Perkinsus chesapeaki whole genome sequence.</title>
        <authorList>
            <person name="Bogema D.R."/>
        </authorList>
    </citation>
    <scope>NUCLEOTIDE SEQUENCE [LARGE SCALE GENOMIC DNA]</scope>
    <source>
        <strain evidence="2">ATCC PRA-425</strain>
    </source>
</reference>
<comment type="caution">
    <text evidence="2">The sequence shown here is derived from an EMBL/GenBank/DDBJ whole genome shotgun (WGS) entry which is preliminary data.</text>
</comment>
<dbReference type="EMBL" id="JAAPAO010001650">
    <property type="protein sequence ID" value="KAF4649137.1"/>
    <property type="molecule type" value="Genomic_DNA"/>
</dbReference>
<proteinExistence type="predicted"/>
<evidence type="ECO:0000313" key="3">
    <source>
        <dbReference type="Proteomes" id="UP000591131"/>
    </source>
</evidence>
<evidence type="ECO:0000256" key="1">
    <source>
        <dbReference type="SAM" id="MobiDB-lite"/>
    </source>
</evidence>
<feature type="region of interest" description="Disordered" evidence="1">
    <location>
        <begin position="178"/>
        <end position="217"/>
    </location>
</feature>
<evidence type="ECO:0000313" key="2">
    <source>
        <dbReference type="EMBL" id="KAF4649137.1"/>
    </source>
</evidence>
<protein>
    <submittedName>
        <fullName evidence="2">Uncharacterized protein</fullName>
    </submittedName>
</protein>
<name>A0A7J6KPX9_PERCH</name>
<sequence>MVAQNPPRSSPDICPSWRRPQTFDGEGADQQLEKSILDACEALKKLPPEALREKTGLPGLPWEIKDVWSVLHSVKAVIDRNVATDKMSRVSGNILLSFVLELSIRLGEELDKCKILNSEIDVCKTSKNSKSVVAGPSSSNTYRTRRRMSQVEEADFVSLSSEAAEEVDMELERFADRGHEPASGNWVNTRPRRQTKARDRPVRPAIGSVDLGEAQTGNVPSVKRKNDFVVMVIDKKWVYSTSRALDASRRQQTLDSANLPLVKKEEVLSVLKGKGFKVDLFQTARGTGVGCQSPQERDKVLEYLIKEKGSMWDVRKDLPRMRDIKLVGHGYEATENDKLIDDFKTLNGIEAPEDAIRVLRMTDKVVFLRLSYSVFKGLPERIYLDCVRLRPIPVTYRSICYRCGSRDSRHDHRSCAEPQICRICSSTEHLAIDCDKPSVSYEEKAFCKFCCMKGHGPFDVGRCQYVPKRQLIDGELNMNE</sequence>
<dbReference type="Proteomes" id="UP000591131">
    <property type="component" value="Unassembled WGS sequence"/>
</dbReference>